<evidence type="ECO:0000256" key="2">
    <source>
        <dbReference type="ARBA" id="ARBA00023239"/>
    </source>
</evidence>
<dbReference type="EMBL" id="BA000048">
    <property type="protein sequence ID" value="BAJ51557.1"/>
    <property type="molecule type" value="Genomic_DNA"/>
</dbReference>
<dbReference type="GO" id="GO:0006107">
    <property type="term" value="P:oxaloacetate metabolic process"/>
    <property type="evidence" value="ECO:0007669"/>
    <property type="project" value="UniProtKB-UniRule"/>
</dbReference>
<comment type="similarity">
    <text evidence="4">Belongs to the PEPCase type 2 family.</text>
</comment>
<dbReference type="KEGG" id="csu:CSUB_C1706"/>
<dbReference type="EC" id="4.1.1.31" evidence="4 5"/>
<keyword evidence="1 4" id="KW-0460">Magnesium</keyword>
<name>E6N9G7_CALS0</name>
<dbReference type="Proteomes" id="UP000008120">
    <property type="component" value="Chromosome"/>
</dbReference>
<accession>E6N9G7</accession>
<sequence>MVNEERHIPRTMSSQHPDNVSSPPWLDTPLIEGDDEVEEVYQSWVTLGCEEAMWDAEGKDVDLNVVRKLLTTHPEYFREKIIGRDHFLTYRIPNPSMEKSDRKVFFETLQSIPKHFDACEAFYGRQVNPPVFEVILPFTTSVNQLIRVVNTYRKAVVQLEEIVIDYPNITLGDIIGKISPEKIEVIPLFEDLDSMLNADTILGRFIELTSPRYVRAFIARSDPALNNGLVAATLMAKLAIDKLQNLSTNTGIPVHTIIGVGTLPFRGGLSPTHLEKFYEEYGGVSTVTIQSAFRYDYPQNIVKEAIKSINNTLPIEKRSTIIESVETVLKVIAKGSQAYRAFAEVAAPSIARVSALTPARRRRKLHVGAFAYSRVLGGVELPRAIPYACSFYTLGLPPEFIGLRFLYQLSEEEFDVLKEFYNLAEDLRRVAPLVCFDNINTLLSEESKDKHELQPLREALPLYVEDLEAAQDLLNIKPGPKTSSERKYSNILNNFLIAYMEENLEEARLELLRAAGIRRCLG</sequence>
<dbReference type="GO" id="GO:0008964">
    <property type="term" value="F:phosphoenolpyruvate carboxylase activity"/>
    <property type="evidence" value="ECO:0007669"/>
    <property type="project" value="UniProtKB-UniRule"/>
</dbReference>
<keyword evidence="7" id="KW-0670">Pyruvate</keyword>
<dbReference type="AlphaFoldDB" id="E6N9G7"/>
<keyword evidence="3 4" id="KW-0120">Carbon dioxide fixation</keyword>
<organism evidence="7 10">
    <name type="scientific">Caldiarchaeum subterraneum</name>
    <dbReference type="NCBI Taxonomy" id="311458"/>
    <lineage>
        <taxon>Archaea</taxon>
        <taxon>Nitrososphaerota</taxon>
        <taxon>Candidatus Caldarchaeales</taxon>
        <taxon>Candidatus Caldarchaeaceae</taxon>
        <taxon>Candidatus Caldarchaeum</taxon>
    </lineage>
</organism>
<dbReference type="InterPro" id="IPR015813">
    <property type="entry name" value="Pyrv/PenolPyrv_kinase-like_dom"/>
</dbReference>
<evidence type="ECO:0000313" key="7">
    <source>
        <dbReference type="EMBL" id="BAJ48936.1"/>
    </source>
</evidence>
<reference evidence="7 10" key="1">
    <citation type="journal article" date="2005" name="Environ. Microbiol.">
        <title>Genetic and functional properties of uncultivated thermophilic crenarchaeotes from a subsurface gold mine as revealed by analysis of genome fragments.</title>
        <authorList>
            <person name="Nunoura T."/>
            <person name="Hirayama H."/>
            <person name="Takami H."/>
            <person name="Oida H."/>
            <person name="Nishi S."/>
            <person name="Shimamura S."/>
            <person name="Suzuki Y."/>
            <person name="Inagaki F."/>
            <person name="Takai K."/>
            <person name="Nealson K.H."/>
            <person name="Horikoshi K."/>
        </authorList>
    </citation>
    <scope>NUCLEOTIDE SEQUENCE [LARGE SCALE GENOMIC DNA]</scope>
</reference>
<dbReference type="InterPro" id="IPR007566">
    <property type="entry name" value="PEP_COase_arc-type"/>
</dbReference>
<feature type="region of interest" description="Disordered" evidence="6">
    <location>
        <begin position="1"/>
        <end position="23"/>
    </location>
</feature>
<dbReference type="EMBL" id="AP011876">
    <property type="protein sequence ID" value="BAJ48936.1"/>
    <property type="molecule type" value="Genomic_DNA"/>
</dbReference>
<evidence type="ECO:0000256" key="5">
    <source>
        <dbReference type="NCBIfam" id="TIGR02751"/>
    </source>
</evidence>
<comment type="catalytic activity">
    <reaction evidence="4">
        <text>oxaloacetate + phosphate = phosphoenolpyruvate + hydrogencarbonate</text>
        <dbReference type="Rhea" id="RHEA:28370"/>
        <dbReference type="ChEBI" id="CHEBI:16452"/>
        <dbReference type="ChEBI" id="CHEBI:17544"/>
        <dbReference type="ChEBI" id="CHEBI:43474"/>
        <dbReference type="ChEBI" id="CHEBI:58702"/>
        <dbReference type="EC" id="4.1.1.31"/>
    </reaction>
</comment>
<dbReference type="HAMAP" id="MF_01904">
    <property type="entry name" value="PEPcase_type2"/>
    <property type="match status" value="1"/>
</dbReference>
<dbReference type="GO" id="GO:0006099">
    <property type="term" value="P:tricarboxylic acid cycle"/>
    <property type="evidence" value="ECO:0007669"/>
    <property type="project" value="InterPro"/>
</dbReference>
<reference evidence="7 10" key="2">
    <citation type="journal article" date="2011" name="Nucleic Acids Res.">
        <title>Insights into the evolution of Archaea and eukaryotic protein modifier systems revealed by the genome of a novel archaeal group.</title>
        <authorList>
            <person name="Nunoura T."/>
            <person name="Takaki Y."/>
            <person name="Kakuta J."/>
            <person name="Nishi S."/>
            <person name="Sugahara J."/>
            <person name="Kazama H."/>
            <person name="Chee G."/>
            <person name="Hattori M."/>
            <person name="Kanai A."/>
            <person name="Atomi H."/>
            <person name="Takai K."/>
            <person name="Takami H."/>
        </authorList>
    </citation>
    <scope>NUCLEOTIDE SEQUENCE [LARGE SCALE GENOMIC DNA]</scope>
</reference>
<evidence type="ECO:0000313" key="8">
    <source>
        <dbReference type="EMBL" id="BAJ49756.1"/>
    </source>
</evidence>
<comment type="function">
    <text evidence="4">Catalyzes the irreversible beta-carboxylation of phosphoenolpyruvate (PEP) to form oxaloacetate (OAA), a four-carbon dicarboxylic acid source for the tricarboxylic acid cycle.</text>
</comment>
<feature type="compositionally biased region" description="Polar residues" evidence="6">
    <location>
        <begin position="11"/>
        <end position="22"/>
    </location>
</feature>
<dbReference type="SUPFAM" id="SSF51621">
    <property type="entry name" value="Phosphoenolpyruvate/pyruvate domain"/>
    <property type="match status" value="1"/>
</dbReference>
<dbReference type="EMBL" id="AP011902">
    <property type="protein sequence ID" value="BAJ49756.1"/>
    <property type="molecule type" value="Genomic_DNA"/>
</dbReference>
<evidence type="ECO:0000256" key="1">
    <source>
        <dbReference type="ARBA" id="ARBA00022842"/>
    </source>
</evidence>
<gene>
    <name evidence="4" type="primary">ppcA</name>
    <name evidence="9" type="ORF">CSUB_C1706</name>
    <name evidence="8" type="ORF">HGMM_F20G01C04</name>
    <name evidence="7" type="ORF">HGMM_F28A10C27</name>
</gene>
<protein>
    <recommendedName>
        <fullName evidence="4 5">Phosphoenolpyruvate carboxylase</fullName>
        <shortName evidence="4">PEPC</shortName>
        <shortName evidence="4">PEPCase</shortName>
        <ecNumber evidence="4 5">4.1.1.31</ecNumber>
    </recommendedName>
</protein>
<dbReference type="GO" id="GO:0015977">
    <property type="term" value="P:carbon fixation"/>
    <property type="evidence" value="ECO:0007669"/>
    <property type="project" value="UniProtKB-UniRule"/>
</dbReference>
<dbReference type="GO" id="GO:0000287">
    <property type="term" value="F:magnesium ion binding"/>
    <property type="evidence" value="ECO:0007669"/>
    <property type="project" value="UniProtKB-UniRule"/>
</dbReference>
<dbReference type="STRING" id="311458.CSUB_C1706"/>
<comment type="subunit">
    <text evidence="4">Homotetramer.</text>
</comment>
<evidence type="ECO:0000313" key="10">
    <source>
        <dbReference type="Proteomes" id="UP000008120"/>
    </source>
</evidence>
<keyword evidence="2 4" id="KW-0456">Lyase</keyword>
<dbReference type="NCBIfam" id="TIGR02751">
    <property type="entry name" value="PEPCase_arch"/>
    <property type="match status" value="1"/>
</dbReference>
<evidence type="ECO:0000256" key="4">
    <source>
        <dbReference type="HAMAP-Rule" id="MF_01904"/>
    </source>
</evidence>
<dbReference type="PIRSF" id="PIRSF006677">
    <property type="entry name" value="UCP006677"/>
    <property type="match status" value="1"/>
</dbReference>
<evidence type="ECO:0000313" key="9">
    <source>
        <dbReference type="EMBL" id="BAJ51557.1"/>
    </source>
</evidence>
<dbReference type="Pfam" id="PF14010">
    <property type="entry name" value="PEPcase_2"/>
    <property type="match status" value="1"/>
</dbReference>
<evidence type="ECO:0000256" key="6">
    <source>
        <dbReference type="SAM" id="MobiDB-lite"/>
    </source>
</evidence>
<evidence type="ECO:0000256" key="3">
    <source>
        <dbReference type="ARBA" id="ARBA00023300"/>
    </source>
</evidence>
<comment type="cofactor">
    <cofactor evidence="4">
        <name>Mg(2+)</name>
        <dbReference type="ChEBI" id="CHEBI:18420"/>
    </cofactor>
</comment>
<proteinExistence type="inferred from homology"/>